<accession>A0A8S1RAH2</accession>
<evidence type="ECO:0000256" key="1">
    <source>
        <dbReference type="SAM" id="Coils"/>
    </source>
</evidence>
<proteinExistence type="predicted"/>
<organism evidence="3 4">
    <name type="scientific">Paramecium sonneborni</name>
    <dbReference type="NCBI Taxonomy" id="65129"/>
    <lineage>
        <taxon>Eukaryota</taxon>
        <taxon>Sar</taxon>
        <taxon>Alveolata</taxon>
        <taxon>Ciliophora</taxon>
        <taxon>Intramacronucleata</taxon>
        <taxon>Oligohymenophorea</taxon>
        <taxon>Peniculida</taxon>
        <taxon>Parameciidae</taxon>
        <taxon>Paramecium</taxon>
    </lineage>
</organism>
<keyword evidence="1" id="KW-0175">Coiled coil</keyword>
<dbReference type="Proteomes" id="UP000692954">
    <property type="component" value="Unassembled WGS sequence"/>
</dbReference>
<reference evidence="3" key="1">
    <citation type="submission" date="2021-01" db="EMBL/GenBank/DDBJ databases">
        <authorList>
            <consortium name="Genoscope - CEA"/>
            <person name="William W."/>
        </authorList>
    </citation>
    <scope>NUCLEOTIDE SEQUENCE</scope>
</reference>
<protein>
    <submittedName>
        <fullName evidence="3">Uncharacterized protein</fullName>
    </submittedName>
</protein>
<evidence type="ECO:0000256" key="2">
    <source>
        <dbReference type="SAM" id="MobiDB-lite"/>
    </source>
</evidence>
<feature type="coiled-coil region" evidence="1">
    <location>
        <begin position="294"/>
        <end position="342"/>
    </location>
</feature>
<evidence type="ECO:0000313" key="3">
    <source>
        <dbReference type="EMBL" id="CAD8125231.1"/>
    </source>
</evidence>
<feature type="coiled-coil region" evidence="1">
    <location>
        <begin position="419"/>
        <end position="478"/>
    </location>
</feature>
<gene>
    <name evidence="3" type="ORF">PSON_ATCC_30995.1.T1570066</name>
</gene>
<comment type="caution">
    <text evidence="3">The sequence shown here is derived from an EMBL/GenBank/DDBJ whole genome shotgun (WGS) entry which is preliminary data.</text>
</comment>
<feature type="region of interest" description="Disordered" evidence="2">
    <location>
        <begin position="552"/>
        <end position="573"/>
    </location>
</feature>
<evidence type="ECO:0000313" key="4">
    <source>
        <dbReference type="Proteomes" id="UP000692954"/>
    </source>
</evidence>
<name>A0A8S1RAH2_9CILI</name>
<keyword evidence="4" id="KW-1185">Reference proteome</keyword>
<sequence length="600" mass="70871">MNKKCSSHPEIIGKRQFELKKYFEKQQKFITQLVEKQNKILSENISKAIKILNQQSVLNNQSIDNFIIFTTMNDKKQQFIENQYSQINQILESQFNYEIKELEFRVSQISTFEFQIHGVPDYEKEQFLIHTVEKKNFKCELHGEKKNYICTHQDCLKQQEYLCYVCASINHQKHIQDGFIKKYHEVKKQQNDLHKIINVKKNDLKRDVKEKIDTQLKVIQQEKLDKCLQFEEVKENLKILEVKITNLINKSPTYIYKKINQDLLGLDDEMIEKDFQNKKDELSQLIINSKFMNIEQFNNSIESYVQEIPKYKQEIEKLHKQAEQKEIQIQDLQNELKNNSIQKKIEQIHNSQQVVISQLQFLKEAQTEQEKSLNQQFATKLISLEQSIKSINEISQIKSLLEDLGKTTQKSDHIRDQKVLDLQQNIKKSNDKLEILSSLFKSFNIELKKIIYVSKDEINKINTEIQKLQETVTESNQIEFLQQDLIKNSKTLDYIKEKMIPDLKLVVNNNSNYGIAQVVNTLTHNMNIQINKMIPLISNHFQQILGQQGQFTNNQSSQSFQGQTNNPNSQQNNMMMSKINYQPYQQCQINSNVNNNFLSK</sequence>
<dbReference type="AlphaFoldDB" id="A0A8S1RAH2"/>
<dbReference type="EMBL" id="CAJJDN010000157">
    <property type="protein sequence ID" value="CAD8125231.1"/>
    <property type="molecule type" value="Genomic_DNA"/>
</dbReference>